<reference evidence="2" key="1">
    <citation type="submission" date="2019-12" db="EMBL/GenBank/DDBJ databases">
        <authorList>
            <person name="Cremers G."/>
        </authorList>
    </citation>
    <scope>NUCLEOTIDE SEQUENCE</scope>
    <source>
        <strain evidence="2">Vvax</strain>
    </source>
</reference>
<name>A0A679IQ75_VARPD</name>
<keyword evidence="1" id="KW-1133">Transmembrane helix</keyword>
<dbReference type="RefSeq" id="WP_339088911.1">
    <property type="nucleotide sequence ID" value="NZ_LR743507.1"/>
</dbReference>
<feature type="transmembrane region" description="Helical" evidence="1">
    <location>
        <begin position="107"/>
        <end position="132"/>
    </location>
</feature>
<keyword evidence="1" id="KW-0472">Membrane</keyword>
<organism evidence="2">
    <name type="scientific">Variovorax paradoxus</name>
    <dbReference type="NCBI Taxonomy" id="34073"/>
    <lineage>
        <taxon>Bacteria</taxon>
        <taxon>Pseudomonadati</taxon>
        <taxon>Pseudomonadota</taxon>
        <taxon>Betaproteobacteria</taxon>
        <taxon>Burkholderiales</taxon>
        <taxon>Comamonadaceae</taxon>
        <taxon>Variovorax</taxon>
    </lineage>
</organism>
<proteinExistence type="predicted"/>
<protein>
    <submittedName>
        <fullName evidence="2">Uncharacterized protein</fullName>
    </submittedName>
</protein>
<evidence type="ECO:0000256" key="1">
    <source>
        <dbReference type="SAM" id="Phobius"/>
    </source>
</evidence>
<sequence length="143" mass="15017">MEFDWKATIGAVAPGLATALGGPLAGAAVKVIADKVFGNPNATEADVAAALASGSLTGDQVRALKQAEMEMQVEMARINQVADAAYLADTDSARKQTVALAQAGSGIAWAPVIISAIITIGFFACIFLLFLFEREWTERRLDC</sequence>
<dbReference type="EMBL" id="LR743507">
    <property type="protein sequence ID" value="CAA2101359.1"/>
    <property type="molecule type" value="Genomic_DNA"/>
</dbReference>
<accession>A0A679IQ75</accession>
<gene>
    <name evidence="2" type="ORF">VVAX_01210</name>
</gene>
<dbReference type="AlphaFoldDB" id="A0A679IQ75"/>
<keyword evidence="1" id="KW-0812">Transmembrane</keyword>
<evidence type="ECO:0000313" key="2">
    <source>
        <dbReference type="EMBL" id="CAA2101359.1"/>
    </source>
</evidence>